<dbReference type="RefSeq" id="WP_125259393.1">
    <property type="nucleotide sequence ID" value="NZ_CP114280.1"/>
</dbReference>
<dbReference type="EMBL" id="CP114280">
    <property type="protein sequence ID" value="WFN55955.1"/>
    <property type="molecule type" value="Genomic_DNA"/>
</dbReference>
<dbReference type="SUPFAM" id="SSF52980">
    <property type="entry name" value="Restriction endonuclease-like"/>
    <property type="match status" value="1"/>
</dbReference>
<dbReference type="Pfam" id="PF04257">
    <property type="entry name" value="Exonuc_V_gamma"/>
    <property type="match status" value="1"/>
</dbReference>
<dbReference type="Gene3D" id="3.40.50.300">
    <property type="entry name" value="P-loop containing nucleotide triphosphate hydrolases"/>
    <property type="match status" value="2"/>
</dbReference>
<comment type="miscellaneous">
    <text evidence="10">In the RecBCD complex, RecB has a slow 3'-5' helicase, an exonuclease activity and loads RecA onto ssDNA, RecD has a fast 5'-3' helicase activity, while RecC stimulates the ATPase and processivity of the RecB helicase and contributes to recognition of the Chi site.</text>
</comment>
<dbReference type="Gene3D" id="1.10.10.160">
    <property type="match status" value="1"/>
</dbReference>
<comment type="function">
    <text evidence="10">A helicase/nuclease that prepares dsDNA breaks (DSB) for recombinational DNA repair. Binds to DSBs and unwinds DNA via a highly rapid and processive ATP-dependent bidirectional helicase activity. Unwinds dsDNA until it encounters a Chi (crossover hotspot instigator) sequence from the 3' direction. Cuts ssDNA a few nucleotides 3' to the Chi site. The properties and activities of the enzyme are changed at Chi. The Chi-altered holoenzyme produces a long 3'-ssDNA overhang and facilitates RecA-binding to the ssDNA for homologous DNA recombination and repair. Holoenzyme degrades any linearized DNA that is unable to undergo homologous recombination. In the holoenzyme this subunit recognizes the wild-type Chi sequence, and when added to isolated RecB increases its ATP-dependent helicase processivity.</text>
</comment>
<dbReference type="GO" id="GO:0008854">
    <property type="term" value="F:exodeoxyribonuclease V activity"/>
    <property type="evidence" value="ECO:0007669"/>
    <property type="project" value="UniProtKB-EC"/>
</dbReference>
<keyword evidence="1 10" id="KW-0540">Nuclease</keyword>
<keyword evidence="6 10" id="KW-0269">Exonuclease</keyword>
<evidence type="ECO:0000256" key="2">
    <source>
        <dbReference type="ARBA" id="ARBA00022741"/>
    </source>
</evidence>
<keyword evidence="4 10" id="KW-0378">Hydrolase</keyword>
<keyword evidence="5 10" id="KW-0347">Helicase</keyword>
<evidence type="ECO:0000256" key="9">
    <source>
        <dbReference type="ARBA" id="ARBA00023204"/>
    </source>
</evidence>
<accession>A0ABY8G7M7</accession>
<dbReference type="Proteomes" id="UP001219630">
    <property type="component" value="Chromosome"/>
</dbReference>
<evidence type="ECO:0000313" key="13">
    <source>
        <dbReference type="Proteomes" id="UP001219630"/>
    </source>
</evidence>
<evidence type="ECO:0000256" key="3">
    <source>
        <dbReference type="ARBA" id="ARBA00022763"/>
    </source>
</evidence>
<comment type="similarity">
    <text evidence="10">Belongs to the RecC family.</text>
</comment>
<evidence type="ECO:0000256" key="6">
    <source>
        <dbReference type="ARBA" id="ARBA00022839"/>
    </source>
</evidence>
<dbReference type="InterPro" id="IPR011335">
    <property type="entry name" value="Restrct_endonuc-II-like"/>
</dbReference>
<evidence type="ECO:0000259" key="11">
    <source>
        <dbReference type="Pfam" id="PF17946"/>
    </source>
</evidence>
<feature type="domain" description="RecC C-terminal" evidence="11">
    <location>
        <begin position="837"/>
        <end position="1080"/>
    </location>
</feature>
<dbReference type="InterPro" id="IPR013986">
    <property type="entry name" value="DExx_box_DNA_helicase_dom_sf"/>
</dbReference>
<dbReference type="PIRSF" id="PIRSF000980">
    <property type="entry name" value="RecC"/>
    <property type="match status" value="1"/>
</dbReference>
<evidence type="ECO:0000313" key="12">
    <source>
        <dbReference type="EMBL" id="WFN55955.1"/>
    </source>
</evidence>
<gene>
    <name evidence="10 12" type="primary">recC</name>
    <name evidence="12" type="ORF">O1Q98_01080</name>
</gene>
<evidence type="ECO:0000256" key="5">
    <source>
        <dbReference type="ARBA" id="ARBA00022806"/>
    </source>
</evidence>
<keyword evidence="3 10" id="KW-0227">DNA damage</keyword>
<evidence type="ECO:0000256" key="4">
    <source>
        <dbReference type="ARBA" id="ARBA00022801"/>
    </source>
</evidence>
<organism evidence="12 13">
    <name type="scientific">Dickeya lacustris</name>
    <dbReference type="NCBI Taxonomy" id="2259638"/>
    <lineage>
        <taxon>Bacteria</taxon>
        <taxon>Pseudomonadati</taxon>
        <taxon>Pseudomonadota</taxon>
        <taxon>Gammaproteobacteria</taxon>
        <taxon>Enterobacterales</taxon>
        <taxon>Pectobacteriaceae</taxon>
        <taxon>Dickeya</taxon>
    </lineage>
</organism>
<keyword evidence="8 10" id="KW-0238">DNA-binding</keyword>
<dbReference type="Pfam" id="PF17946">
    <property type="entry name" value="RecC_C"/>
    <property type="match status" value="1"/>
</dbReference>
<dbReference type="InterPro" id="IPR041500">
    <property type="entry name" value="RecC_C"/>
</dbReference>
<dbReference type="HAMAP" id="MF_01486">
    <property type="entry name" value="RecC"/>
    <property type="match status" value="1"/>
</dbReference>
<proteinExistence type="inferred from homology"/>
<reference evidence="12 13" key="1">
    <citation type="submission" date="2022-12" db="EMBL/GenBank/DDBJ databases">
        <title>Complete genome sequencing of Dickeya lacustris type strain LMG30899.</title>
        <authorList>
            <person name="Dobhal S."/>
            <person name="Arizala D."/>
            <person name="Arif M."/>
        </authorList>
    </citation>
    <scope>NUCLEOTIDE SEQUENCE [LARGE SCALE GENOMIC DNA]</scope>
    <source>
        <strain evidence="12 13">LMG30899</strain>
    </source>
</reference>
<comment type="subunit">
    <text evidence="10">Heterotrimer of RecB, RecC and RecD. All subunits contribute to DNA-binding.</text>
</comment>
<dbReference type="Gene3D" id="1.10.10.990">
    <property type="match status" value="1"/>
</dbReference>
<dbReference type="NCBIfam" id="TIGR01450">
    <property type="entry name" value="recC"/>
    <property type="match status" value="1"/>
</dbReference>
<dbReference type="Gene3D" id="3.40.50.10930">
    <property type="match status" value="1"/>
</dbReference>
<dbReference type="PANTHER" id="PTHR30591">
    <property type="entry name" value="RECBCD ENZYME SUBUNIT RECC"/>
    <property type="match status" value="1"/>
</dbReference>
<evidence type="ECO:0000256" key="1">
    <source>
        <dbReference type="ARBA" id="ARBA00022722"/>
    </source>
</evidence>
<keyword evidence="2 10" id="KW-0547">Nucleotide-binding</keyword>
<dbReference type="SUPFAM" id="SSF52540">
    <property type="entry name" value="P-loop containing nucleoside triphosphate hydrolases"/>
    <property type="match status" value="2"/>
</dbReference>
<keyword evidence="9 10" id="KW-0234">DNA repair</keyword>
<sequence length="1162" mass="131291">MSEQSLQPGLMVIHSNHPESLRDLLVSWMAAHPLAGLENEHILVQSNGIGQWLKLALARDRQQGGCGIAAALDIQLPARFFWQVYRRVLGTEQVPETSPFDKDQLLWRLMRLLPALLAQPDFAALAGFLREDNDLRKRYQLAGRLADLFDQYQVYRADWLGDWAAGRDVLTTSRRGVTPLPQAQRWQPQLWRALLADTSEALSATSRAALHQRFLECVAERREAGLPPPPGLPARVVVFGISSMAQQALEVLAALSHWCQVVMCVHNPCEHYWGDIIADKDLLRSWERRQARKPGMPLDISDEALHQHAHPLLAAWGKQGRDYIGLLDEYEQQAHTPGLMERVNLFLSPGHACLLNQLQDDILDLRPVQESATRWSAIDPQQDRSLCFHLVHSPQREVEVLHDQLLAAFAADPTLRPGEIIVMVPDINAYAPHIQAVFGLIERGDPRYIPFSVADSGPRQNNLLLAALERLLHLPQSRIAVSDVLDLLDVPALRRRFAISEAQLPLLQRWVRAANVRWGLHARQRQSLDLPGESEQNSWFFGLRRMLLGYAVGAGDAWHDIEPLDEIGGLDAVLAGQLALLLDRLDATWQQLSQPVLAAQWGERLRTLLATFFEAQEGDEGFMLLQLDDSLQRFSDSCEAAGLQELLPLSVVREHWLAMFDHRSLTQPFFAGAVIFATLMPMRAIPFRHVCLLGMNDGDYPRTRVPLDFDLMGQDYRPGDRSRREDDRYLFLEALLSARERLYISWVGRSIHDNSERPPSVLVAQLRDHLASVWRSVDGQPLPDALTVEHRLQPFNAEYFSADSTLFSYAREWRSGLAPAPADNPSVPLAAYHHEGALTLRHLADFVRDPVRQFFRLRLNVWFERDDPASLDHEPFVIDALDNWRLQHELILAQKQAVHQRLPREQALKAQLDSMVRRGELAPGGFTDVMAQDLAEPMADLFSRYEQALAEWPQALNDDVIQVPFGESLPLEDWLTELRADEQGNRCRLVLESSGLLHASRRSYRFERLLPFWVMHLAGHLNGQTLHTTIVSKNGTVHFNALTPEHVETYWQALRDGWQTGMAAPLPLAAKTGFAWLEAGGTPEQPLDSDAGRAARACYDEHDPPARRAESVDNPYLARAFADFDALWCEGAFARWVDRLLAPLYHTLKAASAKKSSSRGQS</sequence>
<evidence type="ECO:0000256" key="7">
    <source>
        <dbReference type="ARBA" id="ARBA00022840"/>
    </source>
</evidence>
<evidence type="ECO:0000256" key="10">
    <source>
        <dbReference type="HAMAP-Rule" id="MF_01486"/>
    </source>
</evidence>
<dbReference type="PANTHER" id="PTHR30591:SF1">
    <property type="entry name" value="RECBCD ENZYME SUBUNIT RECC"/>
    <property type="match status" value="1"/>
</dbReference>
<evidence type="ECO:0000256" key="8">
    <source>
        <dbReference type="ARBA" id="ARBA00023125"/>
    </source>
</evidence>
<dbReference type="InterPro" id="IPR006697">
    <property type="entry name" value="RecC"/>
</dbReference>
<protein>
    <recommendedName>
        <fullName evidence="10">RecBCD enzyme subunit RecC</fullName>
    </recommendedName>
    <alternativeName>
        <fullName evidence="10">Exonuclease V subunit RecC</fullName>
        <shortName evidence="10">ExoV subunit RecC</shortName>
    </alternativeName>
    <alternativeName>
        <fullName evidence="10">Helicase/nuclease RecBCD subunit RecC</fullName>
    </alternativeName>
</protein>
<dbReference type="InterPro" id="IPR027417">
    <property type="entry name" value="P-loop_NTPase"/>
</dbReference>
<keyword evidence="13" id="KW-1185">Reference proteome</keyword>
<keyword evidence="7 10" id="KW-0067">ATP-binding</keyword>
<name>A0ABY8G7M7_9GAMM</name>